<dbReference type="AlphaFoldDB" id="A0A2P0ZGG9"/>
<accession>A0A2P0ZGG9</accession>
<proteinExistence type="predicted"/>
<name>A0A2P0ZGG9_9CYAN</name>
<reference evidence="1" key="1">
    <citation type="journal article" date="2018" name="Science">
        <title>Natural noncanonical protein splicing yields products with diverse ?-amino acid residues.</title>
        <authorList>
            <person name="Morinaka B.I."/>
            <person name="Lakis E."/>
            <person name="Verest M."/>
            <person name="Helf M.J."/>
            <person name="Scalvenzi T."/>
            <person name="Vagstad A.L."/>
            <person name="Sims J."/>
            <person name="Sunagawa S."/>
            <person name="Gugger M."/>
            <person name="Piel J."/>
        </authorList>
    </citation>
    <scope>NUCLEOTIDE SEQUENCE</scope>
    <source>
        <strain evidence="1">PCC 9446</strain>
    </source>
</reference>
<sequence>MDGKQRNYNGQFEITDIIDDAINNALVRRNQAIDSQDALSALSDEEAAKVAGGQNVAVCKIVQPIIIGLIANIPNTAIVSI</sequence>
<protein>
    <submittedName>
        <fullName evidence="1">Uncharacterized protein</fullName>
    </submittedName>
</protein>
<organism evidence="1">
    <name type="scientific">Stigonema sp. PCC 9446</name>
    <dbReference type="NCBI Taxonomy" id="2099385"/>
    <lineage>
        <taxon>Bacteria</taxon>
        <taxon>Bacillati</taxon>
        <taxon>Cyanobacteriota</taxon>
        <taxon>Cyanophyceae</taxon>
        <taxon>Nostocales</taxon>
        <taxon>Stigonemataceae</taxon>
        <taxon>Stigonema</taxon>
    </lineage>
</organism>
<evidence type="ECO:0000313" key="1">
    <source>
        <dbReference type="EMBL" id="AVH79554.1"/>
    </source>
</evidence>
<dbReference type="EMBL" id="MG373771">
    <property type="protein sequence ID" value="AVH79554.1"/>
    <property type="molecule type" value="Genomic_DNA"/>
</dbReference>